<sequence>MTTREKILANVRKSQPPLVTAPDIFLWENRQQAEASTVLETFKTVAGNVGSKVISVESIADIKNHLNILPGTRILTSVPELFDVADDVAPYQNANPHQLENVELAILQAEFGVAENSALWVTEKQMGTRVLPFICQHLALVVNAGDIVADMHAAYQRTQGSDHSFATFIAGPSKTADIEQSLVLGAHGPRSLNIFVLTT</sequence>
<dbReference type="Pfam" id="PF02589">
    <property type="entry name" value="LUD_dom"/>
    <property type="match status" value="1"/>
</dbReference>
<dbReference type="InterPro" id="IPR003741">
    <property type="entry name" value="LUD_dom"/>
</dbReference>
<comment type="caution">
    <text evidence="2">The sequence shown here is derived from an EMBL/GenBank/DDBJ whole genome shotgun (WGS) entry which is preliminary data.</text>
</comment>
<organism evidence="2 3">
    <name type="scientific">Mucilaginibacter aquariorum</name>
    <dbReference type="NCBI Taxonomy" id="2967225"/>
    <lineage>
        <taxon>Bacteria</taxon>
        <taxon>Pseudomonadati</taxon>
        <taxon>Bacteroidota</taxon>
        <taxon>Sphingobacteriia</taxon>
        <taxon>Sphingobacteriales</taxon>
        <taxon>Sphingobacteriaceae</taxon>
        <taxon>Mucilaginibacter</taxon>
    </lineage>
</organism>
<protein>
    <submittedName>
        <fullName evidence="2">LUD domain-containing protein</fullName>
    </submittedName>
</protein>
<dbReference type="InterPro" id="IPR024185">
    <property type="entry name" value="FTHF_cligase-like_sf"/>
</dbReference>
<dbReference type="InterPro" id="IPR037171">
    <property type="entry name" value="NagB/RpiA_transferase-like"/>
</dbReference>
<dbReference type="PANTHER" id="PTHR43682:SF1">
    <property type="entry name" value="LACTATE UTILIZATION PROTEIN C"/>
    <property type="match status" value="1"/>
</dbReference>
<proteinExistence type="predicted"/>
<evidence type="ECO:0000313" key="2">
    <source>
        <dbReference type="EMBL" id="MCQ6961410.1"/>
    </source>
</evidence>
<reference evidence="2 3" key="1">
    <citation type="submission" date="2022-07" db="EMBL/GenBank/DDBJ databases">
        <title>Mucilaginibacter sp. JC4.</title>
        <authorList>
            <person name="Le V."/>
            <person name="Ko S.-R."/>
            <person name="Ahn C.-Y."/>
            <person name="Oh H.-M."/>
        </authorList>
    </citation>
    <scope>NUCLEOTIDE SEQUENCE [LARGE SCALE GENOMIC DNA]</scope>
    <source>
        <strain evidence="2 3">JC4</strain>
    </source>
</reference>
<accession>A0ABT1T9U6</accession>
<evidence type="ECO:0000313" key="3">
    <source>
        <dbReference type="Proteomes" id="UP001204376"/>
    </source>
</evidence>
<dbReference type="EMBL" id="JANHOH010000014">
    <property type="protein sequence ID" value="MCQ6961410.1"/>
    <property type="molecule type" value="Genomic_DNA"/>
</dbReference>
<dbReference type="PANTHER" id="PTHR43682">
    <property type="entry name" value="LACTATE UTILIZATION PROTEIN C"/>
    <property type="match status" value="1"/>
</dbReference>
<evidence type="ECO:0000259" key="1">
    <source>
        <dbReference type="Pfam" id="PF02589"/>
    </source>
</evidence>
<dbReference type="Proteomes" id="UP001204376">
    <property type="component" value="Unassembled WGS sequence"/>
</dbReference>
<keyword evidence="3" id="KW-1185">Reference proteome</keyword>
<gene>
    <name evidence="2" type="ORF">NPE20_25780</name>
</gene>
<dbReference type="SUPFAM" id="SSF100950">
    <property type="entry name" value="NagB/RpiA/CoA transferase-like"/>
    <property type="match status" value="1"/>
</dbReference>
<name>A0ABT1T9U6_9SPHI</name>
<feature type="domain" description="LUD" evidence="1">
    <location>
        <begin position="96"/>
        <end position="196"/>
    </location>
</feature>
<dbReference type="RefSeq" id="WP_256541578.1">
    <property type="nucleotide sequence ID" value="NZ_JANHOH010000014.1"/>
</dbReference>
<dbReference type="Gene3D" id="3.40.50.10420">
    <property type="entry name" value="NagB/RpiA/CoA transferase-like"/>
    <property type="match status" value="1"/>
</dbReference>